<gene>
    <name evidence="1" type="ORF">EVA_09616</name>
</gene>
<accession>J9G5X8</accession>
<dbReference type="InterPro" id="IPR013783">
    <property type="entry name" value="Ig-like_fold"/>
</dbReference>
<dbReference type="PANTHER" id="PTHR43405:SF1">
    <property type="entry name" value="GLYCOSYL HYDROLASE DIGH"/>
    <property type="match status" value="1"/>
</dbReference>
<sequence>MDMLFPMMYFDGNHFYPFLADWQENAHGRPIVPGLGIYFLHPQEKNWSLLAIQRQMNVCRQQGLGGQAFFRTRFLLDDVKGLYHWLQTDFYREPALLPPMTWADSIAPASPDVKGRFQGMRLQLQWEAINDTTPISYNVYRLDSIYGDRLLATRLRDTHYEQLLYLPALKHSRYAVTAVDAYGNESQPTVVLVKEEERK</sequence>
<dbReference type="Gene3D" id="2.60.40.10">
    <property type="entry name" value="Immunoglobulins"/>
    <property type="match status" value="1"/>
</dbReference>
<evidence type="ECO:0000313" key="1">
    <source>
        <dbReference type="EMBL" id="EJX02279.1"/>
    </source>
</evidence>
<dbReference type="InterPro" id="IPR052177">
    <property type="entry name" value="Divisome_Glycosyl_Hydrolase"/>
</dbReference>
<dbReference type="AlphaFoldDB" id="J9G5X8"/>
<proteinExistence type="predicted"/>
<organism evidence="1">
    <name type="scientific">gut metagenome</name>
    <dbReference type="NCBI Taxonomy" id="749906"/>
    <lineage>
        <taxon>unclassified sequences</taxon>
        <taxon>metagenomes</taxon>
        <taxon>organismal metagenomes</taxon>
    </lineage>
</organism>
<protein>
    <submittedName>
        <fullName evidence="1">YngK protein</fullName>
    </submittedName>
</protein>
<dbReference type="PANTHER" id="PTHR43405">
    <property type="entry name" value="GLYCOSYL HYDROLASE DIGH"/>
    <property type="match status" value="1"/>
</dbReference>
<comment type="caution">
    <text evidence="1">The sequence shown here is derived from an EMBL/GenBank/DDBJ whole genome shotgun (WGS) entry which is preliminary data.</text>
</comment>
<name>J9G5X8_9ZZZZ</name>
<dbReference type="EMBL" id="AMCI01002611">
    <property type="protein sequence ID" value="EJX02279.1"/>
    <property type="molecule type" value="Genomic_DNA"/>
</dbReference>
<reference evidence="1" key="1">
    <citation type="journal article" date="2012" name="PLoS ONE">
        <title>Gene sets for utilization of primary and secondary nutrition supplies in the distal gut of endangered iberian lynx.</title>
        <authorList>
            <person name="Alcaide M."/>
            <person name="Messina E."/>
            <person name="Richter M."/>
            <person name="Bargiela R."/>
            <person name="Peplies J."/>
            <person name="Huws S.A."/>
            <person name="Newbold C.J."/>
            <person name="Golyshin P.N."/>
            <person name="Simon M.A."/>
            <person name="Lopez G."/>
            <person name="Yakimov M.M."/>
            <person name="Ferrer M."/>
        </authorList>
    </citation>
    <scope>NUCLEOTIDE SEQUENCE</scope>
</reference>